<evidence type="ECO:0000256" key="5">
    <source>
        <dbReference type="ARBA" id="ARBA00023136"/>
    </source>
</evidence>
<evidence type="ECO:0000256" key="2">
    <source>
        <dbReference type="ARBA" id="ARBA00022475"/>
    </source>
</evidence>
<evidence type="ECO:0000256" key="6">
    <source>
        <dbReference type="SAM" id="SignalP"/>
    </source>
</evidence>
<dbReference type="Proteomes" id="UP000232638">
    <property type="component" value="Chromosome"/>
</dbReference>
<dbReference type="InterPro" id="IPR033480">
    <property type="entry name" value="sCache_2"/>
</dbReference>
<dbReference type="KEGG" id="tsy:THSYN_06805"/>
<gene>
    <name evidence="8" type="ORF">THSYN_06805</name>
</gene>
<dbReference type="AlphaFoldDB" id="A0A2K8U523"/>
<evidence type="ECO:0000256" key="4">
    <source>
        <dbReference type="ARBA" id="ARBA00022989"/>
    </source>
</evidence>
<keyword evidence="5" id="KW-0472">Membrane</keyword>
<evidence type="ECO:0000259" key="7">
    <source>
        <dbReference type="SMART" id="SM01049"/>
    </source>
</evidence>
<keyword evidence="6" id="KW-0732">Signal</keyword>
<feature type="domain" description="Single Cache" evidence="7">
    <location>
        <begin position="39"/>
        <end position="116"/>
    </location>
</feature>
<proteinExistence type="predicted"/>
<accession>A0A2K8U523</accession>
<keyword evidence="9" id="KW-1185">Reference proteome</keyword>
<keyword evidence="3" id="KW-0812">Transmembrane</keyword>
<keyword evidence="2" id="KW-1003">Cell membrane</keyword>
<feature type="chain" id="PRO_5014609919" evidence="6">
    <location>
        <begin position="25"/>
        <end position="191"/>
    </location>
</feature>
<evidence type="ECO:0000313" key="8">
    <source>
        <dbReference type="EMBL" id="AUB80690.1"/>
    </source>
</evidence>
<dbReference type="Pfam" id="PF08269">
    <property type="entry name" value="dCache_2"/>
    <property type="match status" value="1"/>
</dbReference>
<evidence type="ECO:0000313" key="9">
    <source>
        <dbReference type="Proteomes" id="UP000232638"/>
    </source>
</evidence>
<dbReference type="GO" id="GO:0005886">
    <property type="term" value="C:plasma membrane"/>
    <property type="evidence" value="ECO:0007669"/>
    <property type="project" value="UniProtKB-SubCell"/>
</dbReference>
<protein>
    <submittedName>
        <fullName evidence="8">Calcium:proton antiporter</fullName>
    </submittedName>
</protein>
<sequence>MGKTPFALAGLVLTLGFAPAAGWAQDSAGSVSTAIAASATEVMAKVREAAQYLKEKGLAGFADFNNNKDARWVWKDSYVFVYSCRDDVMIAHPLRPDLVGKPILQMRDDKGTALFQEMCKASDNPNGGWVEYWWPKPGEAKASRKISYVHSAPVSFKSDIQVGAGIYDEKLTASDLSKIVEDTAKPQKAVP</sequence>
<dbReference type="EMBL" id="CP020370">
    <property type="protein sequence ID" value="AUB80690.1"/>
    <property type="molecule type" value="Genomic_DNA"/>
</dbReference>
<dbReference type="OrthoDB" id="2489132at2"/>
<dbReference type="InterPro" id="IPR004010">
    <property type="entry name" value="Double_Cache_2"/>
</dbReference>
<dbReference type="Gene3D" id="3.30.450.20">
    <property type="entry name" value="PAS domain"/>
    <property type="match status" value="1"/>
</dbReference>
<name>A0A2K8U523_9GAMM</name>
<dbReference type="RefSeq" id="WP_100918480.1">
    <property type="nucleotide sequence ID" value="NZ_CP020370.1"/>
</dbReference>
<evidence type="ECO:0000256" key="1">
    <source>
        <dbReference type="ARBA" id="ARBA00004651"/>
    </source>
</evidence>
<evidence type="ECO:0000256" key="3">
    <source>
        <dbReference type="ARBA" id="ARBA00022692"/>
    </source>
</evidence>
<comment type="subcellular location">
    <subcellularLocation>
        <location evidence="1">Cell membrane</location>
        <topology evidence="1">Multi-pass membrane protein</topology>
    </subcellularLocation>
</comment>
<organism evidence="8 9">
    <name type="scientific">Candidatus Thiodictyon syntrophicum</name>
    <dbReference type="NCBI Taxonomy" id="1166950"/>
    <lineage>
        <taxon>Bacteria</taxon>
        <taxon>Pseudomonadati</taxon>
        <taxon>Pseudomonadota</taxon>
        <taxon>Gammaproteobacteria</taxon>
        <taxon>Chromatiales</taxon>
        <taxon>Chromatiaceae</taxon>
        <taxon>Thiodictyon</taxon>
    </lineage>
</organism>
<keyword evidence="4" id="KW-1133">Transmembrane helix</keyword>
<dbReference type="SMART" id="SM01049">
    <property type="entry name" value="Cache_2"/>
    <property type="match status" value="1"/>
</dbReference>
<reference evidence="8 9" key="1">
    <citation type="submission" date="2017-03" db="EMBL/GenBank/DDBJ databases">
        <title>Complete genome sequence of Candidatus 'Thiodictyon syntrophicum' sp. nov. strain Cad16T, a photolithoautotroph purple sulfur bacterium isolated from an alpine meromictic lake.</title>
        <authorList>
            <person name="Luedin S.M."/>
            <person name="Pothier J.F."/>
            <person name="Danza F."/>
            <person name="Storelli N."/>
            <person name="Wittwer M."/>
            <person name="Tonolla M."/>
        </authorList>
    </citation>
    <scope>NUCLEOTIDE SEQUENCE [LARGE SCALE GENOMIC DNA]</scope>
    <source>
        <strain evidence="8 9">Cad16T</strain>
    </source>
</reference>
<feature type="signal peptide" evidence="6">
    <location>
        <begin position="1"/>
        <end position="24"/>
    </location>
</feature>